<keyword evidence="2" id="KW-1185">Reference proteome</keyword>
<protein>
    <submittedName>
        <fullName evidence="1">Uncharacterized protein</fullName>
    </submittedName>
</protein>
<evidence type="ECO:0000313" key="2">
    <source>
        <dbReference type="Proteomes" id="UP000541444"/>
    </source>
</evidence>
<accession>A0A7J7KXM2</accession>
<dbReference type="InterPro" id="IPR023398">
    <property type="entry name" value="TIF_eIF4e-like"/>
</dbReference>
<organism evidence="1 2">
    <name type="scientific">Kingdonia uniflora</name>
    <dbReference type="NCBI Taxonomy" id="39325"/>
    <lineage>
        <taxon>Eukaryota</taxon>
        <taxon>Viridiplantae</taxon>
        <taxon>Streptophyta</taxon>
        <taxon>Embryophyta</taxon>
        <taxon>Tracheophyta</taxon>
        <taxon>Spermatophyta</taxon>
        <taxon>Magnoliopsida</taxon>
        <taxon>Ranunculales</taxon>
        <taxon>Circaeasteraceae</taxon>
        <taxon>Kingdonia</taxon>
    </lineage>
</organism>
<reference evidence="1 2" key="1">
    <citation type="journal article" date="2020" name="IScience">
        <title>Genome Sequencing of the Endangered Kingdonia uniflora (Circaeasteraceae, Ranunculales) Reveals Potential Mechanisms of Evolutionary Specialization.</title>
        <authorList>
            <person name="Sun Y."/>
            <person name="Deng T."/>
            <person name="Zhang A."/>
            <person name="Moore M.J."/>
            <person name="Landis J.B."/>
            <person name="Lin N."/>
            <person name="Zhang H."/>
            <person name="Zhang X."/>
            <person name="Huang J."/>
            <person name="Zhang X."/>
            <person name="Sun H."/>
            <person name="Wang H."/>
        </authorList>
    </citation>
    <scope>NUCLEOTIDE SEQUENCE [LARGE SCALE GENOMIC DNA]</scope>
    <source>
        <strain evidence="1">TB1705</strain>
        <tissue evidence="1">Leaf</tissue>
    </source>
</reference>
<dbReference type="Proteomes" id="UP000541444">
    <property type="component" value="Unassembled WGS sequence"/>
</dbReference>
<dbReference type="EMBL" id="JACGCM010002815">
    <property type="protein sequence ID" value="KAF6135024.1"/>
    <property type="molecule type" value="Genomic_DNA"/>
</dbReference>
<dbReference type="SUPFAM" id="SSF55418">
    <property type="entry name" value="eIF4e-like"/>
    <property type="match status" value="1"/>
</dbReference>
<feature type="non-terminal residue" evidence="1">
    <location>
        <position position="1"/>
    </location>
</feature>
<proteinExistence type="predicted"/>
<gene>
    <name evidence="1" type="ORF">GIB67_014073</name>
</gene>
<evidence type="ECO:0000313" key="1">
    <source>
        <dbReference type="EMBL" id="KAF6135024.1"/>
    </source>
</evidence>
<dbReference type="AlphaFoldDB" id="A0A7J7KXM2"/>
<sequence length="159" mass="18327">MVNSSLLSIFIYEKKKHGRESGGIKGDMWLQQKQSNPIVCREMNFLARQSIKAGSMNRLGSSLRRVCTFDTGKDSQCLRDHILWPGKTPVNADFNILRAGVEPNGRILSVLMKESSLGRRSLRCRLRLQMRSGRKWKEIININANIIYGYHYDSKRKKQ</sequence>
<comment type="caution">
    <text evidence="1">The sequence shown here is derived from an EMBL/GenBank/DDBJ whole genome shotgun (WGS) entry which is preliminary data.</text>
</comment>
<name>A0A7J7KXM2_9MAGN</name>